<gene>
    <name evidence="7" type="ORF">V7S43_001581</name>
</gene>
<evidence type="ECO:0000256" key="5">
    <source>
        <dbReference type="SAM" id="Phobius"/>
    </source>
</evidence>
<keyword evidence="2 5" id="KW-0812">Transmembrane</keyword>
<dbReference type="Pfam" id="PF00892">
    <property type="entry name" value="EamA"/>
    <property type="match status" value="2"/>
</dbReference>
<feature type="transmembrane region" description="Helical" evidence="5">
    <location>
        <begin position="155"/>
        <end position="174"/>
    </location>
</feature>
<dbReference type="SUPFAM" id="SSF103481">
    <property type="entry name" value="Multidrug resistance efflux transporter EmrE"/>
    <property type="match status" value="2"/>
</dbReference>
<dbReference type="InterPro" id="IPR000620">
    <property type="entry name" value="EamA_dom"/>
</dbReference>
<evidence type="ECO:0000313" key="8">
    <source>
        <dbReference type="Proteomes" id="UP001632037"/>
    </source>
</evidence>
<evidence type="ECO:0000256" key="4">
    <source>
        <dbReference type="ARBA" id="ARBA00023136"/>
    </source>
</evidence>
<proteinExistence type="predicted"/>
<comment type="subcellular location">
    <subcellularLocation>
        <location evidence="1">Membrane</location>
        <topology evidence="1">Multi-pass membrane protein</topology>
    </subcellularLocation>
</comment>
<reference evidence="7 8" key="1">
    <citation type="submission" date="2024-09" db="EMBL/GenBank/DDBJ databases">
        <title>Genome sequencing and assembly of Phytophthora oleae, isolate VK10A, causative agent of rot of olive drupes.</title>
        <authorList>
            <person name="Conti Taguali S."/>
            <person name="Riolo M."/>
            <person name="La Spada F."/>
            <person name="Cacciola S.O."/>
            <person name="Dionisio G."/>
        </authorList>
    </citation>
    <scope>NUCLEOTIDE SEQUENCE [LARGE SCALE GENOMIC DNA]</scope>
    <source>
        <strain evidence="7 8">VK10A</strain>
    </source>
</reference>
<sequence length="362" mass="39796">MIAPIRSELQSTATSGPVVRVQVVDNDESVANDASNADETSPAMTKAASSAEYGARGVWHSPQTLALGYIAFAAFNLSLMRVCVKYASRKVTSHETVLWRSSMAWLLNLALVFRRKVKLTVAPKHRNMLFWRCFFGTFGISIQFYAMAQMVLTDAVVLIFLSPIVTFMLGALVLGEAIERLDFVSCLVSYVGVLFVTRPAFLFGTDETKEVPPLAIVCALGGSVMQASSYIAMRQLKELNYVVINHYFLLFGLLYALATLWYFDVSFSLPTDAKLMVALFGSGLFAFVGQIFLTMGFQQSKAGIASVMRYLDVVFVLFWDIVLLGEHVSMYSVIGATIIIASASFIVLPKKASAKAKPKTIE</sequence>
<feature type="domain" description="EamA" evidence="6">
    <location>
        <begin position="67"/>
        <end position="197"/>
    </location>
</feature>
<dbReference type="Proteomes" id="UP001632037">
    <property type="component" value="Unassembled WGS sequence"/>
</dbReference>
<dbReference type="InterPro" id="IPR037185">
    <property type="entry name" value="EmrE-like"/>
</dbReference>
<feature type="transmembrane region" description="Helical" evidence="5">
    <location>
        <begin position="275"/>
        <end position="295"/>
    </location>
</feature>
<keyword evidence="4 5" id="KW-0472">Membrane</keyword>
<dbReference type="PANTHER" id="PTHR22911">
    <property type="entry name" value="ACYL-MALONYL CONDENSING ENZYME-RELATED"/>
    <property type="match status" value="1"/>
</dbReference>
<dbReference type="PANTHER" id="PTHR22911:SF6">
    <property type="entry name" value="SOLUTE CARRIER FAMILY 35 MEMBER G1"/>
    <property type="match status" value="1"/>
</dbReference>
<comment type="caution">
    <text evidence="7">The sequence shown here is derived from an EMBL/GenBank/DDBJ whole genome shotgun (WGS) entry which is preliminary data.</text>
</comment>
<feature type="transmembrane region" description="Helical" evidence="5">
    <location>
        <begin position="66"/>
        <end position="87"/>
    </location>
</feature>
<feature type="transmembrane region" description="Helical" evidence="5">
    <location>
        <begin position="181"/>
        <end position="201"/>
    </location>
</feature>
<keyword evidence="3 5" id="KW-1133">Transmembrane helix</keyword>
<dbReference type="AlphaFoldDB" id="A0ABD3G9T1"/>
<evidence type="ECO:0000259" key="6">
    <source>
        <dbReference type="Pfam" id="PF00892"/>
    </source>
</evidence>
<evidence type="ECO:0000256" key="2">
    <source>
        <dbReference type="ARBA" id="ARBA00022692"/>
    </source>
</evidence>
<organism evidence="7 8">
    <name type="scientific">Phytophthora oleae</name>
    <dbReference type="NCBI Taxonomy" id="2107226"/>
    <lineage>
        <taxon>Eukaryota</taxon>
        <taxon>Sar</taxon>
        <taxon>Stramenopiles</taxon>
        <taxon>Oomycota</taxon>
        <taxon>Peronosporomycetes</taxon>
        <taxon>Peronosporales</taxon>
        <taxon>Peronosporaceae</taxon>
        <taxon>Phytophthora</taxon>
    </lineage>
</organism>
<evidence type="ECO:0000256" key="3">
    <source>
        <dbReference type="ARBA" id="ARBA00022989"/>
    </source>
</evidence>
<feature type="transmembrane region" description="Helical" evidence="5">
    <location>
        <begin position="244"/>
        <end position="263"/>
    </location>
</feature>
<name>A0ABD3G9T1_9STRA</name>
<feature type="transmembrane region" description="Helical" evidence="5">
    <location>
        <begin position="307"/>
        <end position="324"/>
    </location>
</feature>
<evidence type="ECO:0000256" key="1">
    <source>
        <dbReference type="ARBA" id="ARBA00004141"/>
    </source>
</evidence>
<protein>
    <recommendedName>
        <fullName evidence="6">EamA domain-containing protein</fullName>
    </recommendedName>
</protein>
<dbReference type="EMBL" id="JBIMZQ010000002">
    <property type="protein sequence ID" value="KAL3673894.1"/>
    <property type="molecule type" value="Genomic_DNA"/>
</dbReference>
<feature type="transmembrane region" description="Helical" evidence="5">
    <location>
        <begin position="129"/>
        <end position="149"/>
    </location>
</feature>
<feature type="transmembrane region" description="Helical" evidence="5">
    <location>
        <begin position="213"/>
        <end position="232"/>
    </location>
</feature>
<evidence type="ECO:0000313" key="7">
    <source>
        <dbReference type="EMBL" id="KAL3673894.1"/>
    </source>
</evidence>
<feature type="transmembrane region" description="Helical" evidence="5">
    <location>
        <begin position="330"/>
        <end position="348"/>
    </location>
</feature>
<feature type="domain" description="EamA" evidence="6">
    <location>
        <begin position="215"/>
        <end position="347"/>
    </location>
</feature>
<dbReference type="GO" id="GO:0016020">
    <property type="term" value="C:membrane"/>
    <property type="evidence" value="ECO:0007669"/>
    <property type="project" value="UniProtKB-SubCell"/>
</dbReference>
<keyword evidence="8" id="KW-1185">Reference proteome</keyword>
<accession>A0ABD3G9T1</accession>